<dbReference type="Gene3D" id="1.10.1740.10">
    <property type="match status" value="1"/>
</dbReference>
<keyword evidence="2" id="KW-0805">Transcription regulation</keyword>
<dbReference type="CDD" id="cd06171">
    <property type="entry name" value="Sigma70_r4"/>
    <property type="match status" value="1"/>
</dbReference>
<accession>A0A532V698</accession>
<feature type="domain" description="RNA polymerase sigma factor 70 region 4 type 2" evidence="6">
    <location>
        <begin position="122"/>
        <end position="172"/>
    </location>
</feature>
<dbReference type="Gene3D" id="1.10.10.10">
    <property type="entry name" value="Winged helix-like DNA-binding domain superfamily/Winged helix DNA-binding domain"/>
    <property type="match status" value="1"/>
</dbReference>
<comment type="similarity">
    <text evidence="1">Belongs to the sigma-70 factor family. ECF subfamily.</text>
</comment>
<dbReference type="GO" id="GO:0016987">
    <property type="term" value="F:sigma factor activity"/>
    <property type="evidence" value="ECO:0007669"/>
    <property type="project" value="UniProtKB-KW"/>
</dbReference>
<evidence type="ECO:0000256" key="2">
    <source>
        <dbReference type="ARBA" id="ARBA00023015"/>
    </source>
</evidence>
<dbReference type="GO" id="GO:0003677">
    <property type="term" value="F:DNA binding"/>
    <property type="evidence" value="ECO:0007669"/>
    <property type="project" value="InterPro"/>
</dbReference>
<comment type="caution">
    <text evidence="7">The sequence shown here is derived from an EMBL/GenBank/DDBJ whole genome shotgun (WGS) entry which is preliminary data.</text>
</comment>
<dbReference type="EMBL" id="NJBO01000010">
    <property type="protein sequence ID" value="TKJ42662.1"/>
    <property type="molecule type" value="Genomic_DNA"/>
</dbReference>
<dbReference type="InterPro" id="IPR036388">
    <property type="entry name" value="WH-like_DNA-bd_sf"/>
</dbReference>
<protein>
    <submittedName>
        <fullName evidence="7">RNA polymerase subunit sigma-70</fullName>
    </submittedName>
</protein>
<keyword evidence="3" id="KW-0731">Sigma factor</keyword>
<dbReference type="GO" id="GO:0006352">
    <property type="term" value="P:DNA-templated transcription initiation"/>
    <property type="evidence" value="ECO:0007669"/>
    <property type="project" value="InterPro"/>
</dbReference>
<keyword evidence="4" id="KW-0804">Transcription</keyword>
<reference evidence="7 8" key="1">
    <citation type="submission" date="2017-06" db="EMBL/GenBank/DDBJ databases">
        <title>Novel microbial phyla capable of carbon fixation and sulfur reduction in deep-sea sediments.</title>
        <authorList>
            <person name="Huang J."/>
            <person name="Baker B."/>
            <person name="Wang Y."/>
        </authorList>
    </citation>
    <scope>NUCLEOTIDE SEQUENCE [LARGE SCALE GENOMIC DNA]</scope>
    <source>
        <strain evidence="7">B3_TA06</strain>
    </source>
</reference>
<dbReference type="InterPro" id="IPR013325">
    <property type="entry name" value="RNA_pol_sigma_r2"/>
</dbReference>
<dbReference type="InterPro" id="IPR007627">
    <property type="entry name" value="RNA_pol_sigma70_r2"/>
</dbReference>
<dbReference type="Pfam" id="PF04542">
    <property type="entry name" value="Sigma70_r2"/>
    <property type="match status" value="1"/>
</dbReference>
<evidence type="ECO:0000313" key="7">
    <source>
        <dbReference type="EMBL" id="TKJ42662.1"/>
    </source>
</evidence>
<feature type="domain" description="RNA polymerase sigma-70 region 2" evidence="5">
    <location>
        <begin position="27"/>
        <end position="93"/>
    </location>
</feature>
<evidence type="ECO:0000259" key="6">
    <source>
        <dbReference type="Pfam" id="PF08281"/>
    </source>
</evidence>
<sequence>MVDMNTADAEAISLTIAGDKDAFAVIVARYTERAYRMALYVLGNEQDAMDVSQDAFIRAYRNLNRFDTNRPFFPWFATILRNLCYNFLRRRKRKQAYNIEDFQIAEPSSPSSGIAVETKIVLNRALAGLSPQDREIIGKFYFEDLSYKKIADELGVPIGTVMSRLYYARKHLKDRMLKGER</sequence>
<dbReference type="InterPro" id="IPR014284">
    <property type="entry name" value="RNA_pol_sigma-70_dom"/>
</dbReference>
<dbReference type="SUPFAM" id="SSF88946">
    <property type="entry name" value="Sigma2 domain of RNA polymerase sigma factors"/>
    <property type="match status" value="1"/>
</dbReference>
<dbReference type="InterPro" id="IPR013324">
    <property type="entry name" value="RNA_pol_sigma_r3/r4-like"/>
</dbReference>
<dbReference type="PANTHER" id="PTHR43133:SF51">
    <property type="entry name" value="RNA POLYMERASE SIGMA FACTOR"/>
    <property type="match status" value="1"/>
</dbReference>
<dbReference type="SUPFAM" id="SSF88659">
    <property type="entry name" value="Sigma3 and sigma4 domains of RNA polymerase sigma factors"/>
    <property type="match status" value="1"/>
</dbReference>
<evidence type="ECO:0000313" key="8">
    <source>
        <dbReference type="Proteomes" id="UP000317778"/>
    </source>
</evidence>
<dbReference type="InterPro" id="IPR013249">
    <property type="entry name" value="RNA_pol_sigma70_r4_t2"/>
</dbReference>
<organism evidence="7 8">
    <name type="scientific">candidate division TA06 bacterium B3_TA06</name>
    <dbReference type="NCBI Taxonomy" id="2012487"/>
    <lineage>
        <taxon>Bacteria</taxon>
        <taxon>Bacteria division TA06</taxon>
    </lineage>
</organism>
<dbReference type="Proteomes" id="UP000317778">
    <property type="component" value="Unassembled WGS sequence"/>
</dbReference>
<dbReference type="AlphaFoldDB" id="A0A532V698"/>
<evidence type="ECO:0000256" key="1">
    <source>
        <dbReference type="ARBA" id="ARBA00010641"/>
    </source>
</evidence>
<evidence type="ECO:0000259" key="5">
    <source>
        <dbReference type="Pfam" id="PF04542"/>
    </source>
</evidence>
<dbReference type="InterPro" id="IPR039425">
    <property type="entry name" value="RNA_pol_sigma-70-like"/>
</dbReference>
<proteinExistence type="inferred from homology"/>
<evidence type="ECO:0000256" key="3">
    <source>
        <dbReference type="ARBA" id="ARBA00023082"/>
    </source>
</evidence>
<gene>
    <name evidence="7" type="ORF">CEE36_07110</name>
</gene>
<dbReference type="NCBIfam" id="TIGR02937">
    <property type="entry name" value="sigma70-ECF"/>
    <property type="match status" value="1"/>
</dbReference>
<evidence type="ECO:0000256" key="4">
    <source>
        <dbReference type="ARBA" id="ARBA00023163"/>
    </source>
</evidence>
<dbReference type="PANTHER" id="PTHR43133">
    <property type="entry name" value="RNA POLYMERASE ECF-TYPE SIGMA FACTO"/>
    <property type="match status" value="1"/>
</dbReference>
<name>A0A532V698_UNCT6</name>
<dbReference type="Pfam" id="PF08281">
    <property type="entry name" value="Sigma70_r4_2"/>
    <property type="match status" value="1"/>
</dbReference>